<keyword evidence="1" id="KW-0805">Transcription regulation</keyword>
<keyword evidence="6" id="KW-1185">Reference proteome</keyword>
<dbReference type="Gene3D" id="1.10.10.60">
    <property type="entry name" value="Homeodomain-like"/>
    <property type="match status" value="2"/>
</dbReference>
<comment type="caution">
    <text evidence="5">The sequence shown here is derived from an EMBL/GenBank/DDBJ whole genome shotgun (WGS) entry which is preliminary data.</text>
</comment>
<dbReference type="RefSeq" id="WP_161024182.1">
    <property type="nucleotide sequence ID" value="NZ_WWCJ01000002.1"/>
</dbReference>
<dbReference type="SUPFAM" id="SSF46689">
    <property type="entry name" value="Homeodomain-like"/>
    <property type="match status" value="2"/>
</dbReference>
<dbReference type="InterPro" id="IPR009057">
    <property type="entry name" value="Homeodomain-like_sf"/>
</dbReference>
<accession>A0A6N9HD43</accession>
<dbReference type="EMBL" id="WWCJ01000002">
    <property type="protein sequence ID" value="MYN01167.1"/>
    <property type="molecule type" value="Genomic_DNA"/>
</dbReference>
<dbReference type="AlphaFoldDB" id="A0A6N9HD43"/>
<protein>
    <submittedName>
        <fullName evidence="5">Helix-turn-helix domain-containing protein</fullName>
    </submittedName>
</protein>
<evidence type="ECO:0000256" key="3">
    <source>
        <dbReference type="ARBA" id="ARBA00023163"/>
    </source>
</evidence>
<dbReference type="InterPro" id="IPR018060">
    <property type="entry name" value="HTH_AraC"/>
</dbReference>
<dbReference type="PANTHER" id="PTHR46796:SF14">
    <property type="entry name" value="TRANSCRIPTIONAL REGULATORY PROTEIN"/>
    <property type="match status" value="1"/>
</dbReference>
<dbReference type="SMART" id="SM00342">
    <property type="entry name" value="HTH_ARAC"/>
    <property type="match status" value="1"/>
</dbReference>
<keyword evidence="3" id="KW-0804">Transcription</keyword>
<evidence type="ECO:0000256" key="2">
    <source>
        <dbReference type="ARBA" id="ARBA00023125"/>
    </source>
</evidence>
<dbReference type="PROSITE" id="PS00041">
    <property type="entry name" value="HTH_ARAC_FAMILY_1"/>
    <property type="match status" value="1"/>
</dbReference>
<dbReference type="InterPro" id="IPR018062">
    <property type="entry name" value="HTH_AraC-typ_CS"/>
</dbReference>
<proteinExistence type="predicted"/>
<dbReference type="PANTHER" id="PTHR46796">
    <property type="entry name" value="HTH-TYPE TRANSCRIPTIONAL ACTIVATOR RHAS-RELATED"/>
    <property type="match status" value="1"/>
</dbReference>
<keyword evidence="2" id="KW-0238">DNA-binding</keyword>
<reference evidence="5 6" key="1">
    <citation type="submission" date="2019-12" db="EMBL/GenBank/DDBJ databases">
        <title>Novel species isolated from a subtropical stream in China.</title>
        <authorList>
            <person name="Lu H."/>
        </authorList>
    </citation>
    <scope>NUCLEOTIDE SEQUENCE [LARGE SCALE GENOMIC DNA]</scope>
    <source>
        <strain evidence="5 6">DS3</strain>
    </source>
</reference>
<evidence type="ECO:0000313" key="6">
    <source>
        <dbReference type="Proteomes" id="UP000448575"/>
    </source>
</evidence>
<name>A0A6N9HD43_9BURK</name>
<dbReference type="Proteomes" id="UP000448575">
    <property type="component" value="Unassembled WGS sequence"/>
</dbReference>
<evidence type="ECO:0000313" key="5">
    <source>
        <dbReference type="EMBL" id="MYN01167.1"/>
    </source>
</evidence>
<dbReference type="GO" id="GO:0043565">
    <property type="term" value="F:sequence-specific DNA binding"/>
    <property type="evidence" value="ECO:0007669"/>
    <property type="project" value="InterPro"/>
</dbReference>
<evidence type="ECO:0000256" key="1">
    <source>
        <dbReference type="ARBA" id="ARBA00023015"/>
    </source>
</evidence>
<dbReference type="PROSITE" id="PS01124">
    <property type="entry name" value="HTH_ARAC_FAMILY_2"/>
    <property type="match status" value="1"/>
</dbReference>
<dbReference type="InterPro" id="IPR050204">
    <property type="entry name" value="AraC_XylS_family_regulators"/>
</dbReference>
<gene>
    <name evidence="5" type="ORF">GTP41_03545</name>
</gene>
<dbReference type="Pfam" id="PF12833">
    <property type="entry name" value="HTH_18"/>
    <property type="match status" value="1"/>
</dbReference>
<feature type="domain" description="HTH araC/xylS-type" evidence="4">
    <location>
        <begin position="190"/>
        <end position="288"/>
    </location>
</feature>
<organism evidence="5 6">
    <name type="scientific">Pseudoduganella guangdongensis</name>
    <dbReference type="NCBI Taxonomy" id="2692179"/>
    <lineage>
        <taxon>Bacteria</taxon>
        <taxon>Pseudomonadati</taxon>
        <taxon>Pseudomonadota</taxon>
        <taxon>Betaproteobacteria</taxon>
        <taxon>Burkholderiales</taxon>
        <taxon>Oxalobacteraceae</taxon>
        <taxon>Telluria group</taxon>
        <taxon>Pseudoduganella</taxon>
    </lineage>
</organism>
<sequence length="291" mass="32646">MSDVIELPENIAGFTCTMGSWNGIQVERHAYICTGRVLFPVERSMNMTWINAQFEEVGQGTLEARVRQNRPNPLPYKPRSLFIAPADMEIWGYSGHSTALKCATISFDPVLLQERLGICESMRVVDVPRFRFSNDQVWTMIKLLSDTLEDNDPTAQLYGDSLTAAIAARLFERPKEAKGSEVKLSAAHLNDAISYLEARMPQKVELAELAKLAGLSQSHYCRAFKASTGMAPYQWQLQARVDRAKFLLLNTNRCLQEIADTTGFADAVHFGRTFRKMTGASPAAWRTDMLT</sequence>
<dbReference type="GO" id="GO:0003700">
    <property type="term" value="F:DNA-binding transcription factor activity"/>
    <property type="evidence" value="ECO:0007669"/>
    <property type="project" value="InterPro"/>
</dbReference>
<evidence type="ECO:0000259" key="4">
    <source>
        <dbReference type="PROSITE" id="PS01124"/>
    </source>
</evidence>